<name>A0A4R8S9A9_9MYCO</name>
<dbReference type="EMBL" id="PECH01000004">
    <property type="protein sequence ID" value="TDZ85461.1"/>
    <property type="molecule type" value="Genomic_DNA"/>
</dbReference>
<accession>A0A4R8S9A9</accession>
<evidence type="ECO:0000313" key="2">
    <source>
        <dbReference type="Proteomes" id="UP000295117"/>
    </source>
</evidence>
<protein>
    <submittedName>
        <fullName evidence="1">Uncharacterized protein</fullName>
    </submittedName>
</protein>
<gene>
    <name evidence="1" type="ORF">DE4585_00779</name>
</gene>
<proteinExistence type="predicted"/>
<sequence>MKWFSRRRSERPEPVQLSPEAMSVVDQLVDHHHDREWPTAIGWYLPDDEPPWDALDELRRHGYCETRRDGDEIEVDFTDLGRSTFA</sequence>
<comment type="caution">
    <text evidence="1">The sequence shown here is derived from an EMBL/GenBank/DDBJ whole genome shotgun (WGS) entry which is preliminary data.</text>
</comment>
<evidence type="ECO:0000313" key="1">
    <source>
        <dbReference type="EMBL" id="TDZ85461.1"/>
    </source>
</evidence>
<dbReference type="Proteomes" id="UP000295117">
    <property type="component" value="Unassembled WGS sequence"/>
</dbReference>
<dbReference type="AlphaFoldDB" id="A0A4R8S9A9"/>
<reference evidence="1 2" key="1">
    <citation type="journal article" date="2019" name="Sci. Rep.">
        <title>Extended insight into the Mycobacterium chelonae-abscessus complex through whole genome sequencing of Mycobacterium salmoniphilum outbreak and Mycobacterium salmoniphilum-like strains.</title>
        <authorList>
            <person name="Behra P.R.K."/>
            <person name="Das S."/>
            <person name="Pettersson B.M.F."/>
            <person name="Shirreff L."/>
            <person name="DuCote T."/>
            <person name="Jacobsson K.G."/>
            <person name="Ennis D.G."/>
            <person name="Kirsebom L.A."/>
        </authorList>
    </citation>
    <scope>NUCLEOTIDE SEQUENCE [LARGE SCALE GENOMIC DNA]</scope>
    <source>
        <strain evidence="1 2">DE 4585</strain>
    </source>
</reference>
<organism evidence="1 2">
    <name type="scientific">Mycobacteroides salmoniphilum</name>
    <dbReference type="NCBI Taxonomy" id="404941"/>
    <lineage>
        <taxon>Bacteria</taxon>
        <taxon>Bacillati</taxon>
        <taxon>Actinomycetota</taxon>
        <taxon>Actinomycetes</taxon>
        <taxon>Mycobacteriales</taxon>
        <taxon>Mycobacteriaceae</taxon>
        <taxon>Mycobacteroides</taxon>
    </lineage>
</organism>